<feature type="domain" description="Pyruvate carboxyltransferase" evidence="5">
    <location>
        <begin position="5"/>
        <end position="272"/>
    </location>
</feature>
<dbReference type="Gene3D" id="1.10.12.10">
    <property type="entry name" value="Lyase 2-enoyl-coa Hydratase, Chain A, domain 2"/>
    <property type="match status" value="1"/>
</dbReference>
<proteinExistence type="inferred from homology"/>
<accession>A0A4U0REM2</accession>
<keyword evidence="7" id="KW-1185">Reference proteome</keyword>
<comment type="caution">
    <text evidence="6">The sequence shown here is derived from an EMBL/GenBank/DDBJ whole genome shotgun (WGS) entry which is preliminary data.</text>
</comment>
<dbReference type="EMBL" id="SUNI01000001">
    <property type="protein sequence ID" value="TJZ93891.1"/>
    <property type="molecule type" value="Genomic_DNA"/>
</dbReference>
<evidence type="ECO:0000256" key="2">
    <source>
        <dbReference type="ARBA" id="ARBA00009405"/>
    </source>
</evidence>
<dbReference type="Gene3D" id="3.20.20.70">
    <property type="entry name" value="Aldolase class I"/>
    <property type="match status" value="1"/>
</dbReference>
<sequence>MAERVEIFEMGPRDGLQNEPRLIPAADKIALVDLLSRAGFARIEVTSFVPPAWVPQMADAAEVMAGITRRPGTRYAVLTPNLRGYQAARAAGADIVAIFASASEGFSRANLNASISDSLARLAPVAEAARADGITLRGYVSMVTDCPFDGPTPPHAVARVAAALRDMGCSEISLGDTIGQGRPETVDAMLAAVLDDLPPDRLAGHYHDTAGRALANVDVSLARGLRVFDAAVGGLGGCPYAPGAAGNVATEALAAHLTARGFDHGLDMTILHRAAALARSLREAPMPDTIRIDTDPRGVATLWLARPDKHNALSRQMMDELTQAAARLGADPQVRVVVLAAQGASFCAGGDLGWMRQQMQADEATRREGARALAGMLSALNTLPKPLIARVHGNAFGGGIGMMAVSDIAIAASPAKFGLTEVRLGLIPATIGPYVLARMGEPAARRVFFSARIFDAAEAVTLNLAARAVAPEDLDAAIEAEIAPFLQAAPQAVAAAKAQCRALGPRIDAAAIEDSIDRLVATWQGPEAAEGIGAFFDRRKPAWQS</sequence>
<dbReference type="GO" id="GO:0004419">
    <property type="term" value="F:hydroxymethylglutaryl-CoA lyase activity"/>
    <property type="evidence" value="ECO:0007669"/>
    <property type="project" value="TreeGrafter"/>
</dbReference>
<dbReference type="CDD" id="cd06558">
    <property type="entry name" value="crotonase-like"/>
    <property type="match status" value="1"/>
</dbReference>
<dbReference type="InterPro" id="IPR029045">
    <property type="entry name" value="ClpP/crotonase-like_dom_sf"/>
</dbReference>
<name>A0A4U0REM2_9RHOB</name>
<dbReference type="Proteomes" id="UP000309747">
    <property type="component" value="Unassembled WGS sequence"/>
</dbReference>
<dbReference type="PROSITE" id="PS50991">
    <property type="entry name" value="PYR_CT"/>
    <property type="match status" value="1"/>
</dbReference>
<comment type="similarity">
    <text evidence="2">Belongs to the HMG-CoA lyase family.</text>
</comment>
<dbReference type="Pfam" id="PF00378">
    <property type="entry name" value="ECH_1"/>
    <property type="match status" value="1"/>
</dbReference>
<dbReference type="NCBIfam" id="NF005675">
    <property type="entry name" value="PRK07468.1"/>
    <property type="match status" value="1"/>
</dbReference>
<evidence type="ECO:0000313" key="7">
    <source>
        <dbReference type="Proteomes" id="UP000309747"/>
    </source>
</evidence>
<dbReference type="CDD" id="cd07938">
    <property type="entry name" value="DRE_TIM_HMGL"/>
    <property type="match status" value="1"/>
</dbReference>
<gene>
    <name evidence="6" type="ORF">FA743_01045</name>
</gene>
<dbReference type="SUPFAM" id="SSF51569">
    <property type="entry name" value="Aldolase"/>
    <property type="match status" value="1"/>
</dbReference>
<evidence type="ECO:0000256" key="4">
    <source>
        <dbReference type="ARBA" id="ARBA00023239"/>
    </source>
</evidence>
<keyword evidence="4" id="KW-0456">Lyase</keyword>
<dbReference type="FunFam" id="3.20.20.70:FF:000071">
    <property type="entry name" value="Hydroxymethylglutaryl-CoA lyase"/>
    <property type="match status" value="1"/>
</dbReference>
<comment type="similarity">
    <text evidence="1">Belongs to the enoyl-CoA hydratase/isomerase family.</text>
</comment>
<dbReference type="Pfam" id="PF00682">
    <property type="entry name" value="HMGL-like"/>
    <property type="match status" value="1"/>
</dbReference>
<dbReference type="PANTHER" id="PTHR42738:SF7">
    <property type="entry name" value="HYDROXYMETHYLGLUTARYL-COA LYASE"/>
    <property type="match status" value="1"/>
</dbReference>
<dbReference type="InterPro" id="IPR001753">
    <property type="entry name" value="Enoyl-CoA_hydra/iso"/>
</dbReference>
<evidence type="ECO:0000256" key="3">
    <source>
        <dbReference type="ARBA" id="ARBA00022723"/>
    </source>
</evidence>
<evidence type="ECO:0000313" key="6">
    <source>
        <dbReference type="EMBL" id="TJZ93891.1"/>
    </source>
</evidence>
<dbReference type="AlphaFoldDB" id="A0A4U0REM2"/>
<dbReference type="NCBIfam" id="NF004283">
    <property type="entry name" value="PRK05692.1"/>
    <property type="match status" value="1"/>
</dbReference>
<dbReference type="SUPFAM" id="SSF52096">
    <property type="entry name" value="ClpP/crotonase"/>
    <property type="match status" value="1"/>
</dbReference>
<protein>
    <submittedName>
        <fullName evidence="6">Crotonase/enoyl-CoA hydratase family protein</fullName>
    </submittedName>
</protein>
<evidence type="ECO:0000256" key="1">
    <source>
        <dbReference type="ARBA" id="ARBA00005254"/>
    </source>
</evidence>
<dbReference type="GO" id="GO:0046951">
    <property type="term" value="P:ketone body biosynthetic process"/>
    <property type="evidence" value="ECO:0007669"/>
    <property type="project" value="TreeGrafter"/>
</dbReference>
<reference evidence="6 7" key="1">
    <citation type="submission" date="2019-04" db="EMBL/GenBank/DDBJ databases">
        <authorList>
            <person name="Li J."/>
        </authorList>
    </citation>
    <scope>NUCLEOTIDE SEQUENCE [LARGE SCALE GENOMIC DNA]</scope>
    <source>
        <strain evidence="6 7">KCTC 42687</strain>
    </source>
</reference>
<evidence type="ECO:0000259" key="5">
    <source>
        <dbReference type="PROSITE" id="PS50991"/>
    </source>
</evidence>
<dbReference type="InterPro" id="IPR043594">
    <property type="entry name" value="HMGL"/>
</dbReference>
<dbReference type="InterPro" id="IPR014748">
    <property type="entry name" value="Enoyl-CoA_hydra_C"/>
</dbReference>
<dbReference type="GO" id="GO:0006552">
    <property type="term" value="P:L-leucine catabolic process"/>
    <property type="evidence" value="ECO:0007669"/>
    <property type="project" value="TreeGrafter"/>
</dbReference>
<dbReference type="Gene3D" id="3.90.226.10">
    <property type="entry name" value="2-enoyl-CoA Hydratase, Chain A, domain 1"/>
    <property type="match status" value="1"/>
</dbReference>
<organism evidence="6 7">
    <name type="scientific">Paracoccus gahaiensis</name>
    <dbReference type="NCBI Taxonomy" id="1706839"/>
    <lineage>
        <taxon>Bacteria</taxon>
        <taxon>Pseudomonadati</taxon>
        <taxon>Pseudomonadota</taxon>
        <taxon>Alphaproteobacteria</taxon>
        <taxon>Rhodobacterales</taxon>
        <taxon>Paracoccaceae</taxon>
        <taxon>Paracoccus</taxon>
    </lineage>
</organism>
<keyword evidence="3" id="KW-0479">Metal-binding</keyword>
<dbReference type="InterPro" id="IPR000891">
    <property type="entry name" value="PYR_CT"/>
</dbReference>
<dbReference type="OrthoDB" id="9784013at2"/>
<dbReference type="InterPro" id="IPR013785">
    <property type="entry name" value="Aldolase_TIM"/>
</dbReference>
<dbReference type="GO" id="GO:0046872">
    <property type="term" value="F:metal ion binding"/>
    <property type="evidence" value="ECO:0007669"/>
    <property type="project" value="UniProtKB-KW"/>
</dbReference>
<dbReference type="PANTHER" id="PTHR42738">
    <property type="entry name" value="HYDROXYMETHYLGLUTARYL-COA LYASE"/>
    <property type="match status" value="1"/>
</dbReference>